<feature type="coiled-coil region" evidence="1">
    <location>
        <begin position="72"/>
        <end position="99"/>
    </location>
</feature>
<protein>
    <submittedName>
        <fullName evidence="3">DivIVA domain-containing protein</fullName>
    </submittedName>
</protein>
<accession>A0ABS4YXL6</accession>
<gene>
    <name evidence="3" type="ORF">JOF48_002350</name>
</gene>
<feature type="compositionally biased region" description="Low complexity" evidence="2">
    <location>
        <begin position="117"/>
        <end position="153"/>
    </location>
</feature>
<proteinExistence type="predicted"/>
<organism evidence="3 4">
    <name type="scientific">Arthrobacter stackebrandtii</name>
    <dbReference type="NCBI Taxonomy" id="272161"/>
    <lineage>
        <taxon>Bacteria</taxon>
        <taxon>Bacillati</taxon>
        <taxon>Actinomycetota</taxon>
        <taxon>Actinomycetes</taxon>
        <taxon>Micrococcales</taxon>
        <taxon>Micrococcaceae</taxon>
        <taxon>Arthrobacter</taxon>
    </lineage>
</organism>
<sequence>MTYFLIFLAIIVGAAAVFYVVGLNRLDADATVYEDALGAPVASLPPVLLPAAPAPADVDRLRFSLGLRGYRMDQVDEVLDRLRDELALKDAEIARLESAARPDSALPAPVSAARVAASPTTAAPVAKAPVPAALKHDGGAPAAAGPDGSAGAGVETGPDGGR</sequence>
<dbReference type="EMBL" id="JAGIOI010000001">
    <property type="protein sequence ID" value="MBP2413551.1"/>
    <property type="molecule type" value="Genomic_DNA"/>
</dbReference>
<evidence type="ECO:0000313" key="4">
    <source>
        <dbReference type="Proteomes" id="UP000711614"/>
    </source>
</evidence>
<evidence type="ECO:0000256" key="1">
    <source>
        <dbReference type="SAM" id="Coils"/>
    </source>
</evidence>
<keyword evidence="4" id="KW-1185">Reference proteome</keyword>
<reference evidence="3 4" key="1">
    <citation type="submission" date="2021-03" db="EMBL/GenBank/DDBJ databases">
        <title>Sequencing the genomes of 1000 actinobacteria strains.</title>
        <authorList>
            <person name="Klenk H.-P."/>
        </authorList>
    </citation>
    <scope>NUCLEOTIDE SEQUENCE [LARGE SCALE GENOMIC DNA]</scope>
    <source>
        <strain evidence="3 4">DSM 16005</strain>
    </source>
</reference>
<dbReference type="InterPro" id="IPR019933">
    <property type="entry name" value="DivIVA_domain"/>
</dbReference>
<dbReference type="NCBIfam" id="TIGR03544">
    <property type="entry name" value="DivI1A_domain"/>
    <property type="match status" value="1"/>
</dbReference>
<name>A0ABS4YXL6_9MICC</name>
<evidence type="ECO:0000256" key="2">
    <source>
        <dbReference type="SAM" id="MobiDB-lite"/>
    </source>
</evidence>
<keyword evidence="1" id="KW-0175">Coiled coil</keyword>
<feature type="region of interest" description="Disordered" evidence="2">
    <location>
        <begin position="117"/>
        <end position="162"/>
    </location>
</feature>
<dbReference type="RefSeq" id="WP_209680941.1">
    <property type="nucleotide sequence ID" value="NZ_JAGIOI010000001.1"/>
</dbReference>
<dbReference type="Proteomes" id="UP000711614">
    <property type="component" value="Unassembled WGS sequence"/>
</dbReference>
<dbReference type="Gene3D" id="6.10.250.660">
    <property type="match status" value="1"/>
</dbReference>
<evidence type="ECO:0000313" key="3">
    <source>
        <dbReference type="EMBL" id="MBP2413551.1"/>
    </source>
</evidence>
<comment type="caution">
    <text evidence="3">The sequence shown here is derived from an EMBL/GenBank/DDBJ whole genome shotgun (WGS) entry which is preliminary data.</text>
</comment>